<dbReference type="SUPFAM" id="SSF48403">
    <property type="entry name" value="Ankyrin repeat"/>
    <property type="match status" value="1"/>
</dbReference>
<dbReference type="EMBL" id="CDMZ01002896">
    <property type="protein sequence ID" value="CEM44320.1"/>
    <property type="molecule type" value="Genomic_DNA"/>
</dbReference>
<organism evidence="4">
    <name type="scientific">Chromera velia CCMP2878</name>
    <dbReference type="NCBI Taxonomy" id="1169474"/>
    <lineage>
        <taxon>Eukaryota</taxon>
        <taxon>Sar</taxon>
        <taxon>Alveolata</taxon>
        <taxon>Colpodellida</taxon>
        <taxon>Chromeraceae</taxon>
        <taxon>Chromera</taxon>
    </lineage>
</organism>
<dbReference type="PANTHER" id="PTHR23206">
    <property type="entry name" value="MASK PROTEIN"/>
    <property type="match status" value="1"/>
</dbReference>
<dbReference type="Pfam" id="PF12796">
    <property type="entry name" value="Ank_2"/>
    <property type="match status" value="3"/>
</dbReference>
<dbReference type="PROSITE" id="PS50088">
    <property type="entry name" value="ANK_REPEAT"/>
    <property type="match status" value="5"/>
</dbReference>
<dbReference type="AlphaFoldDB" id="A0A0G4HJR4"/>
<evidence type="ECO:0000256" key="3">
    <source>
        <dbReference type="PROSITE-ProRule" id="PRU00023"/>
    </source>
</evidence>
<keyword evidence="1" id="KW-0677">Repeat</keyword>
<name>A0A0G4HJR4_9ALVE</name>
<dbReference type="VEuPathDB" id="CryptoDB:Cvel_7126"/>
<feature type="repeat" description="ANK" evidence="3">
    <location>
        <begin position="185"/>
        <end position="217"/>
    </location>
</feature>
<gene>
    <name evidence="4" type="ORF">Cvel_7126</name>
</gene>
<evidence type="ECO:0000256" key="2">
    <source>
        <dbReference type="ARBA" id="ARBA00023043"/>
    </source>
</evidence>
<accession>A0A0G4HJR4</accession>
<reference evidence="4" key="1">
    <citation type="submission" date="2014-11" db="EMBL/GenBank/DDBJ databases">
        <authorList>
            <person name="Otto D Thomas"/>
            <person name="Naeem Raeece"/>
        </authorList>
    </citation>
    <scope>NUCLEOTIDE SEQUENCE</scope>
</reference>
<keyword evidence="2 3" id="KW-0040">ANK repeat</keyword>
<feature type="repeat" description="ANK" evidence="3">
    <location>
        <begin position="218"/>
        <end position="250"/>
    </location>
</feature>
<dbReference type="InterPro" id="IPR051631">
    <property type="entry name" value="Ankyrin-KH/SAM_domain"/>
</dbReference>
<evidence type="ECO:0000256" key="1">
    <source>
        <dbReference type="ARBA" id="ARBA00022737"/>
    </source>
</evidence>
<dbReference type="Gene3D" id="1.25.40.20">
    <property type="entry name" value="Ankyrin repeat-containing domain"/>
    <property type="match status" value="1"/>
</dbReference>
<protein>
    <submittedName>
        <fullName evidence="4">Uncharacterized protein</fullName>
    </submittedName>
</protein>
<dbReference type="PROSITE" id="PS50297">
    <property type="entry name" value="ANK_REP_REGION"/>
    <property type="match status" value="5"/>
</dbReference>
<dbReference type="InterPro" id="IPR036770">
    <property type="entry name" value="Ankyrin_rpt-contain_sf"/>
</dbReference>
<feature type="repeat" description="ANK" evidence="3">
    <location>
        <begin position="117"/>
        <end position="149"/>
    </location>
</feature>
<dbReference type="Pfam" id="PF00023">
    <property type="entry name" value="Ank"/>
    <property type="match status" value="1"/>
</dbReference>
<evidence type="ECO:0000313" key="4">
    <source>
        <dbReference type="EMBL" id="CEM44320.1"/>
    </source>
</evidence>
<dbReference type="PANTHER" id="PTHR23206:SF8">
    <property type="entry name" value="ANKYRIN REPEAT AND KH DOMAIN-CONTAINING 1"/>
    <property type="match status" value="1"/>
</dbReference>
<feature type="repeat" description="ANK" evidence="3">
    <location>
        <begin position="284"/>
        <end position="316"/>
    </location>
</feature>
<feature type="repeat" description="ANK" evidence="3">
    <location>
        <begin position="75"/>
        <end position="107"/>
    </location>
</feature>
<sequence>MFLQGSESGRQDLLLLLRLGSDINGLVKTSGLEKPLPSDGPFFEAAIHLAAREGSGETVWILSAFGAALSIRDTNGMTALAWASRDDRADVVAALVERGASVDRPTGEVRLEWGVVRGWTPAMFASACGSRAPLKILLAAGANINAASRSRVTALMLASEKGSLATVSMLLQAAPGADVNASDSGGMTALLTASKRGHVGVVRSLVEHHANVNASAHGRWTALMLAARVGRSEVVQTLLSAGAQVDASNIGRETALMLASRWGFLDVVKPLLASKASVNASTWRGWTALMFASRNGHAEIVRLLVAAGADTKQTNTEGKTALEIATGSRKWQVVSLLSA</sequence>
<dbReference type="InterPro" id="IPR002110">
    <property type="entry name" value="Ankyrin_rpt"/>
</dbReference>
<dbReference type="SMART" id="SM00248">
    <property type="entry name" value="ANK"/>
    <property type="match status" value="8"/>
</dbReference>
<proteinExistence type="predicted"/>
<dbReference type="PhylomeDB" id="A0A0G4HJR4"/>